<gene>
    <name evidence="4" type="ORF">BDD21_3713</name>
</gene>
<dbReference type="AlphaFoldDB" id="A0A495V9Y7"/>
<feature type="domain" description="PPM-type phosphatase" evidence="3">
    <location>
        <begin position="336"/>
        <end position="551"/>
    </location>
</feature>
<dbReference type="PANTHER" id="PTHR43156">
    <property type="entry name" value="STAGE II SPORULATION PROTEIN E-RELATED"/>
    <property type="match status" value="1"/>
</dbReference>
<dbReference type="PROSITE" id="PS51746">
    <property type="entry name" value="PPM_2"/>
    <property type="match status" value="1"/>
</dbReference>
<dbReference type="InterPro" id="IPR052016">
    <property type="entry name" value="Bact_Sigma-Reg"/>
</dbReference>
<dbReference type="InterPro" id="IPR001932">
    <property type="entry name" value="PPM-type_phosphatase-like_dom"/>
</dbReference>
<dbReference type="CDD" id="cd00038">
    <property type="entry name" value="CAP_ED"/>
    <property type="match status" value="1"/>
</dbReference>
<dbReference type="PROSITE" id="PS50042">
    <property type="entry name" value="CNMP_BINDING_3"/>
    <property type="match status" value="1"/>
</dbReference>
<dbReference type="InterPro" id="IPR014710">
    <property type="entry name" value="RmlC-like_jellyroll"/>
</dbReference>
<dbReference type="EMBL" id="RBXL01000001">
    <property type="protein sequence ID" value="RKT46212.1"/>
    <property type="molecule type" value="Genomic_DNA"/>
</dbReference>
<sequence>MQRRHSEPSTALEVTDPEGRKETQVEALVIANRLAEMRLVETWLSQITSAWALPDQVAFAVDLVINEAVTNVINHAFRDSERHAIRILLRNGDDAVEIEVTDDGVAFDPMTRLEVAPAADLDHADIGGRGIPLIKRFSTDQHYERVAGRNRLRVRIAKPPLRDDLDLIVRHALFAGIEPTILEPLLARCEVRSVRVGEIILEPGQINRHLHLVLEGRLEVHLDRLDSGEGFAIEAGECTGEISVVDCRPASAFVVASMPSRLLLLPEAILWDELLRIPRISRNFMRLFADRMRARTQVMQQALEQRLRYEHLQREWDVAREIQLGMLPRRLDLGPEIEIDAGMTAAQEVGGDFYDVFPVGSDEYCIAIGDISGKGMPAALFMVRTLTMLRSELLLDQPIDEALKRINCRLCAENPTSMFATLVIALIDKRTGVLRYVNAGHDPILLGDRGVAYRILPPPRGILVGASEEATYEVAHVGLRPGDVLVLYTDGVTEAMSTDSRLFTLDRLLECLSEQPARSASALADRVKDAVKAFAAGARQSDDLTLVVLRYRGS</sequence>
<dbReference type="SUPFAM" id="SSF55874">
    <property type="entry name" value="ATPase domain of HSP90 chaperone/DNA topoisomerase II/histidine kinase"/>
    <property type="match status" value="1"/>
</dbReference>
<dbReference type="Gene3D" id="2.60.120.10">
    <property type="entry name" value="Jelly Rolls"/>
    <property type="match status" value="1"/>
</dbReference>
<dbReference type="Proteomes" id="UP000274556">
    <property type="component" value="Unassembled WGS sequence"/>
</dbReference>
<feature type="domain" description="Cyclic nucleotide-binding" evidence="2">
    <location>
        <begin position="173"/>
        <end position="291"/>
    </location>
</feature>
<dbReference type="CDD" id="cd16936">
    <property type="entry name" value="HATPase_RsbW-like"/>
    <property type="match status" value="1"/>
</dbReference>
<evidence type="ECO:0000259" key="2">
    <source>
        <dbReference type="PROSITE" id="PS50042"/>
    </source>
</evidence>
<dbReference type="SMART" id="SM00331">
    <property type="entry name" value="PP2C_SIG"/>
    <property type="match status" value="1"/>
</dbReference>
<organism evidence="4 5">
    <name type="scientific">Thiocapsa rosea</name>
    <dbReference type="NCBI Taxonomy" id="69360"/>
    <lineage>
        <taxon>Bacteria</taxon>
        <taxon>Pseudomonadati</taxon>
        <taxon>Pseudomonadota</taxon>
        <taxon>Gammaproteobacteria</taxon>
        <taxon>Chromatiales</taxon>
        <taxon>Chromatiaceae</taxon>
        <taxon>Thiocapsa</taxon>
    </lineage>
</organism>
<protein>
    <submittedName>
        <fullName evidence="4">Sigma-B regulation protein RsbU (Phosphoserine phosphatase)</fullName>
    </submittedName>
</protein>
<dbReference type="InterPro" id="IPR036890">
    <property type="entry name" value="HATPase_C_sf"/>
</dbReference>
<evidence type="ECO:0000259" key="3">
    <source>
        <dbReference type="PROSITE" id="PS51746"/>
    </source>
</evidence>
<accession>A0A495V9Y7</accession>
<dbReference type="Pfam" id="PF00027">
    <property type="entry name" value="cNMP_binding"/>
    <property type="match status" value="1"/>
</dbReference>
<dbReference type="GO" id="GO:0016791">
    <property type="term" value="F:phosphatase activity"/>
    <property type="evidence" value="ECO:0007669"/>
    <property type="project" value="TreeGrafter"/>
</dbReference>
<dbReference type="InterPro" id="IPR000595">
    <property type="entry name" value="cNMP-bd_dom"/>
</dbReference>
<dbReference type="Pfam" id="PF07228">
    <property type="entry name" value="SpoIIE"/>
    <property type="match status" value="1"/>
</dbReference>
<dbReference type="Gene3D" id="3.30.565.10">
    <property type="entry name" value="Histidine kinase-like ATPase, C-terminal domain"/>
    <property type="match status" value="1"/>
</dbReference>
<dbReference type="InterPro" id="IPR036457">
    <property type="entry name" value="PPM-type-like_dom_sf"/>
</dbReference>
<dbReference type="SUPFAM" id="SSF81606">
    <property type="entry name" value="PP2C-like"/>
    <property type="match status" value="1"/>
</dbReference>
<dbReference type="SUPFAM" id="SSF51206">
    <property type="entry name" value="cAMP-binding domain-like"/>
    <property type="match status" value="1"/>
</dbReference>
<evidence type="ECO:0000313" key="5">
    <source>
        <dbReference type="Proteomes" id="UP000274556"/>
    </source>
</evidence>
<dbReference type="InterPro" id="IPR018490">
    <property type="entry name" value="cNMP-bd_dom_sf"/>
</dbReference>
<dbReference type="Pfam" id="PF13581">
    <property type="entry name" value="HATPase_c_2"/>
    <property type="match status" value="1"/>
</dbReference>
<keyword evidence="1" id="KW-0378">Hydrolase</keyword>
<name>A0A495V9Y7_9GAMM</name>
<reference evidence="4 5" key="1">
    <citation type="submission" date="2018-10" db="EMBL/GenBank/DDBJ databases">
        <title>Genomic Encyclopedia of Archaeal and Bacterial Type Strains, Phase II (KMG-II): from individual species to whole genera.</title>
        <authorList>
            <person name="Goeker M."/>
        </authorList>
    </citation>
    <scope>NUCLEOTIDE SEQUENCE [LARGE SCALE GENOMIC DNA]</scope>
    <source>
        <strain evidence="4 5">DSM 235</strain>
    </source>
</reference>
<dbReference type="InterPro" id="IPR003594">
    <property type="entry name" value="HATPase_dom"/>
</dbReference>
<proteinExistence type="predicted"/>
<dbReference type="RefSeq" id="WP_170164811.1">
    <property type="nucleotide sequence ID" value="NZ_RBXL01000001.1"/>
</dbReference>
<comment type="caution">
    <text evidence="4">The sequence shown here is derived from an EMBL/GenBank/DDBJ whole genome shotgun (WGS) entry which is preliminary data.</text>
</comment>
<dbReference type="SMART" id="SM00100">
    <property type="entry name" value="cNMP"/>
    <property type="match status" value="1"/>
</dbReference>
<dbReference type="Gene3D" id="3.60.40.10">
    <property type="entry name" value="PPM-type phosphatase domain"/>
    <property type="match status" value="1"/>
</dbReference>
<evidence type="ECO:0000256" key="1">
    <source>
        <dbReference type="ARBA" id="ARBA00022801"/>
    </source>
</evidence>
<dbReference type="PANTHER" id="PTHR43156:SF2">
    <property type="entry name" value="STAGE II SPORULATION PROTEIN E"/>
    <property type="match status" value="1"/>
</dbReference>
<evidence type="ECO:0000313" key="4">
    <source>
        <dbReference type="EMBL" id="RKT46212.1"/>
    </source>
</evidence>
<keyword evidence="5" id="KW-1185">Reference proteome</keyword>